<proteinExistence type="predicted"/>
<reference evidence="3" key="1">
    <citation type="submission" date="2016-10" db="EMBL/GenBank/DDBJ databases">
        <authorList>
            <person name="Varghese N."/>
            <person name="Submissions S."/>
        </authorList>
    </citation>
    <scope>NUCLEOTIDE SEQUENCE [LARGE SCALE GENOMIC DNA]</scope>
    <source>
        <strain evidence="3">OK042</strain>
    </source>
</reference>
<dbReference type="Pfam" id="PF12867">
    <property type="entry name" value="DinB_2"/>
    <property type="match status" value="1"/>
</dbReference>
<dbReference type="SUPFAM" id="SSF109854">
    <property type="entry name" value="DinB/YfiT-like putative metalloenzymes"/>
    <property type="match status" value="1"/>
</dbReference>
<dbReference type="Gene3D" id="1.20.120.450">
    <property type="entry name" value="dinb family like domain"/>
    <property type="match status" value="1"/>
</dbReference>
<dbReference type="InterPro" id="IPR024775">
    <property type="entry name" value="DinB-like"/>
</dbReference>
<gene>
    <name evidence="2" type="ORF">SAMN05518846_101604</name>
</gene>
<evidence type="ECO:0000313" key="2">
    <source>
        <dbReference type="EMBL" id="SFI95598.1"/>
    </source>
</evidence>
<dbReference type="Proteomes" id="UP000198915">
    <property type="component" value="Unassembled WGS sequence"/>
</dbReference>
<dbReference type="InterPro" id="IPR034660">
    <property type="entry name" value="DinB/YfiT-like"/>
</dbReference>
<name>A0A1I3MF38_9BACL</name>
<evidence type="ECO:0000313" key="3">
    <source>
        <dbReference type="Proteomes" id="UP000198915"/>
    </source>
</evidence>
<protein>
    <submittedName>
        <fullName evidence="2">DinB superfamily protein</fullName>
    </submittedName>
</protein>
<keyword evidence="3" id="KW-1185">Reference proteome</keyword>
<sequence length="177" mass="20252">MNTKELLQRFQESTARYVEELSHFTMEELTTQPSPSDWSIGQMYVHLYQSALFMQLANVEKCRTGSDVTTGDKTEIGQKVFAEGEIPPIRVQVPPSPAYTPVQPESKEQILEGLNAAAARMQEVEPHLHEISLAHQIVHPGFGALNGQEWFQLVEMHYRHHFRQLDRLKSELLQNKA</sequence>
<dbReference type="AlphaFoldDB" id="A0A1I3MF38"/>
<dbReference type="RefSeq" id="WP_092266460.1">
    <property type="nucleotide sequence ID" value="NZ_BJOE01000045.1"/>
</dbReference>
<feature type="domain" description="DinB-like" evidence="1">
    <location>
        <begin position="10"/>
        <end position="165"/>
    </location>
</feature>
<dbReference type="EMBL" id="FORT01000001">
    <property type="protein sequence ID" value="SFI95598.1"/>
    <property type="molecule type" value="Genomic_DNA"/>
</dbReference>
<organism evidence="2 3">
    <name type="scientific">Brevibacillus centrosporus</name>
    <dbReference type="NCBI Taxonomy" id="54910"/>
    <lineage>
        <taxon>Bacteria</taxon>
        <taxon>Bacillati</taxon>
        <taxon>Bacillota</taxon>
        <taxon>Bacilli</taxon>
        <taxon>Bacillales</taxon>
        <taxon>Paenibacillaceae</taxon>
        <taxon>Brevibacillus</taxon>
    </lineage>
</organism>
<accession>A0A1I3MF38</accession>
<evidence type="ECO:0000259" key="1">
    <source>
        <dbReference type="Pfam" id="PF12867"/>
    </source>
</evidence>
<dbReference type="STRING" id="1884381.SAMN05518846_101604"/>